<sequence>MKNKLTIMLITLMSTLLLAACGGNDDKAADKDAKKKEEQPTEQAQAEEVDPKKVVVKVNGEEVKGEEYNTMMKQTSMMMMQFGQGSDPEAIKEQTLNSLIEQKLLSQEVANKGYKASEQEVEDYLAEIKASYESEEKFEEALKSSPLTLDTLKKQIADELALEKYLEKEVGKTEVTDEQIQEYYDQAKAQNDAQLKEMSEEEKKQQQPFPELADVKEDIKGNLEQQETSKKLQAIVEDLKKKGEIEKMI</sequence>
<dbReference type="PROSITE" id="PS51257">
    <property type="entry name" value="PROKAR_LIPOPROTEIN"/>
    <property type="match status" value="1"/>
</dbReference>
<dbReference type="InterPro" id="IPR027304">
    <property type="entry name" value="Trigger_fact/SurA_dom_sf"/>
</dbReference>
<proteinExistence type="predicted"/>
<dbReference type="Gene3D" id="1.10.4030.10">
    <property type="entry name" value="Porin chaperone SurA, peptide-binding domain"/>
    <property type="match status" value="1"/>
</dbReference>
<evidence type="ECO:0000256" key="1">
    <source>
        <dbReference type="SAM" id="MobiDB-lite"/>
    </source>
</evidence>
<evidence type="ECO:0000313" key="3">
    <source>
        <dbReference type="EMBL" id="MBM7618927.1"/>
    </source>
</evidence>
<keyword evidence="2" id="KW-0732">Signal</keyword>
<dbReference type="Proteomes" id="UP000737402">
    <property type="component" value="Unassembled WGS sequence"/>
</dbReference>
<dbReference type="InterPro" id="IPR050245">
    <property type="entry name" value="PrsA_foldase"/>
</dbReference>
<accession>A0ABS2NW74</accession>
<dbReference type="PANTHER" id="PTHR47245">
    <property type="entry name" value="PEPTIDYLPROLYL ISOMERASE"/>
    <property type="match status" value="1"/>
</dbReference>
<evidence type="ECO:0000256" key="2">
    <source>
        <dbReference type="SAM" id="SignalP"/>
    </source>
</evidence>
<reference evidence="3 4" key="1">
    <citation type="submission" date="2021-01" db="EMBL/GenBank/DDBJ databases">
        <title>Genomic Encyclopedia of Type Strains, Phase IV (KMG-IV): sequencing the most valuable type-strain genomes for metagenomic binning, comparative biology and taxonomic classification.</title>
        <authorList>
            <person name="Goeker M."/>
        </authorList>
    </citation>
    <scope>NUCLEOTIDE SEQUENCE [LARGE SCALE GENOMIC DNA]</scope>
    <source>
        <strain evidence="3 4">DSM 25879</strain>
    </source>
</reference>
<keyword evidence="3" id="KW-0449">Lipoprotein</keyword>
<feature type="compositionally biased region" description="Basic and acidic residues" evidence="1">
    <location>
        <begin position="24"/>
        <end position="39"/>
    </location>
</feature>
<feature type="compositionally biased region" description="Basic and acidic residues" evidence="1">
    <location>
        <begin position="194"/>
        <end position="205"/>
    </location>
</feature>
<name>A0ABS2NW74_9BACI</name>
<protein>
    <submittedName>
        <fullName evidence="3">Small lipoprotein YifL</fullName>
    </submittedName>
</protein>
<keyword evidence="4" id="KW-1185">Reference proteome</keyword>
<feature type="region of interest" description="Disordered" evidence="1">
    <location>
        <begin position="24"/>
        <end position="50"/>
    </location>
</feature>
<dbReference type="EMBL" id="JAFBED010000002">
    <property type="protein sequence ID" value="MBM7618927.1"/>
    <property type="molecule type" value="Genomic_DNA"/>
</dbReference>
<feature type="chain" id="PRO_5047014980" evidence="2">
    <location>
        <begin position="20"/>
        <end position="249"/>
    </location>
</feature>
<dbReference type="RefSeq" id="WP_204413551.1">
    <property type="nucleotide sequence ID" value="NZ_JAFBED010000002.1"/>
</dbReference>
<dbReference type="Pfam" id="PF13624">
    <property type="entry name" value="SurA_N_3"/>
    <property type="match status" value="1"/>
</dbReference>
<organism evidence="3 4">
    <name type="scientific">Sutcliffiella tianshenii</name>
    <dbReference type="NCBI Taxonomy" id="1463404"/>
    <lineage>
        <taxon>Bacteria</taxon>
        <taxon>Bacillati</taxon>
        <taxon>Bacillota</taxon>
        <taxon>Bacilli</taxon>
        <taxon>Bacillales</taxon>
        <taxon>Bacillaceae</taxon>
        <taxon>Sutcliffiella</taxon>
    </lineage>
</organism>
<feature type="signal peptide" evidence="2">
    <location>
        <begin position="1"/>
        <end position="19"/>
    </location>
</feature>
<comment type="caution">
    <text evidence="3">The sequence shown here is derived from an EMBL/GenBank/DDBJ whole genome shotgun (WGS) entry which is preliminary data.</text>
</comment>
<evidence type="ECO:0000313" key="4">
    <source>
        <dbReference type="Proteomes" id="UP000737402"/>
    </source>
</evidence>
<dbReference type="PANTHER" id="PTHR47245:SF2">
    <property type="entry name" value="PEPTIDYL-PROLYL CIS-TRANS ISOMERASE HP_0175-RELATED"/>
    <property type="match status" value="1"/>
</dbReference>
<gene>
    <name evidence="3" type="ORF">JOC95_000776</name>
</gene>
<dbReference type="SUPFAM" id="SSF109998">
    <property type="entry name" value="Triger factor/SurA peptide-binding domain-like"/>
    <property type="match status" value="1"/>
</dbReference>
<feature type="region of interest" description="Disordered" evidence="1">
    <location>
        <begin position="191"/>
        <end position="212"/>
    </location>
</feature>